<evidence type="ECO:0000256" key="3">
    <source>
        <dbReference type="ARBA" id="ARBA00022970"/>
    </source>
</evidence>
<dbReference type="Pfam" id="PF13458">
    <property type="entry name" value="Peripla_BP_6"/>
    <property type="match status" value="1"/>
</dbReference>
<gene>
    <name evidence="6" type="ORF">ACFQ14_00420</name>
</gene>
<evidence type="ECO:0000259" key="5">
    <source>
        <dbReference type="Pfam" id="PF13458"/>
    </source>
</evidence>
<evidence type="ECO:0000256" key="1">
    <source>
        <dbReference type="ARBA" id="ARBA00010062"/>
    </source>
</evidence>
<dbReference type="Gene3D" id="3.40.50.2300">
    <property type="match status" value="2"/>
</dbReference>
<dbReference type="RefSeq" id="WP_377210722.1">
    <property type="nucleotide sequence ID" value="NZ_JBHTJV010000002.1"/>
</dbReference>
<keyword evidence="2 4" id="KW-0732">Signal</keyword>
<keyword evidence="3" id="KW-0029">Amino-acid transport</keyword>
<name>A0ABW3FAW7_9HYPH</name>
<reference evidence="7" key="1">
    <citation type="journal article" date="2019" name="Int. J. Syst. Evol. Microbiol.">
        <title>The Global Catalogue of Microorganisms (GCM) 10K type strain sequencing project: providing services to taxonomists for standard genome sequencing and annotation.</title>
        <authorList>
            <consortium name="The Broad Institute Genomics Platform"/>
            <consortium name="The Broad Institute Genome Sequencing Center for Infectious Disease"/>
            <person name="Wu L."/>
            <person name="Ma J."/>
        </authorList>
    </citation>
    <scope>NUCLEOTIDE SEQUENCE [LARGE SCALE GENOMIC DNA]</scope>
    <source>
        <strain evidence="7">CCUG 60023</strain>
    </source>
</reference>
<evidence type="ECO:0000313" key="6">
    <source>
        <dbReference type="EMBL" id="MFD0914863.1"/>
    </source>
</evidence>
<feature type="signal peptide" evidence="4">
    <location>
        <begin position="1"/>
        <end position="22"/>
    </location>
</feature>
<feature type="chain" id="PRO_5046086611" evidence="4">
    <location>
        <begin position="23"/>
        <end position="414"/>
    </location>
</feature>
<evidence type="ECO:0000313" key="7">
    <source>
        <dbReference type="Proteomes" id="UP001597101"/>
    </source>
</evidence>
<sequence>MHKFLITTASVMALVASSSALAADKIKVGVLATLEGTYTVLGEEGIRGLEIALKEAGGKAGGKELEIITQSTDASPDSAVRGVRKLVEQDKVDLIIGPLSGSEGIALRDYAKTQPQVTIINGISGAQETTFVDPAENFFRFNMDGAQWGAGLGEYVANEKGWKTVASVAEDYSFAYTNFLGFALGYCNAGGKIVERQWVPLGTKDFGSIIAALPDDVDAIYLGLGGGDAVNFLNQYQQAGGDANLIGGTIMVDGTVLSSKGDAKNALIGTPSSGPQADDWDNPNWQKFVKAYQDAFPPDQRFPTPALMSTGYYNATNAALQCLNKTNGDLSDNQKAFRMCLSTLELDAPNGKIKLDNNRQAIGTNFVTEVVENADGTLGNKLMKVVENVNQTLGVDEAEFKKLGLPSRDIVDCD</sequence>
<evidence type="ECO:0000256" key="4">
    <source>
        <dbReference type="SAM" id="SignalP"/>
    </source>
</evidence>
<dbReference type="SUPFAM" id="SSF53822">
    <property type="entry name" value="Periplasmic binding protein-like I"/>
    <property type="match status" value="1"/>
</dbReference>
<comment type="similarity">
    <text evidence="1">Belongs to the leucine-binding protein family.</text>
</comment>
<dbReference type="InterPro" id="IPR051010">
    <property type="entry name" value="BCAA_transport"/>
</dbReference>
<dbReference type="CDD" id="cd06332">
    <property type="entry name" value="PBP1_aromatic_compounds-like"/>
    <property type="match status" value="1"/>
</dbReference>
<dbReference type="PANTHER" id="PTHR30483:SF6">
    <property type="entry name" value="PERIPLASMIC BINDING PROTEIN OF ABC TRANSPORTER FOR NATURAL AMINO ACIDS"/>
    <property type="match status" value="1"/>
</dbReference>
<organism evidence="6 7">
    <name type="scientific">Pseudahrensia aquimaris</name>
    <dbReference type="NCBI Taxonomy" id="744461"/>
    <lineage>
        <taxon>Bacteria</taxon>
        <taxon>Pseudomonadati</taxon>
        <taxon>Pseudomonadota</taxon>
        <taxon>Alphaproteobacteria</taxon>
        <taxon>Hyphomicrobiales</taxon>
        <taxon>Ahrensiaceae</taxon>
        <taxon>Pseudahrensia</taxon>
    </lineage>
</organism>
<dbReference type="InterPro" id="IPR028081">
    <property type="entry name" value="Leu-bd"/>
</dbReference>
<keyword evidence="7" id="KW-1185">Reference proteome</keyword>
<evidence type="ECO:0000256" key="2">
    <source>
        <dbReference type="ARBA" id="ARBA00022729"/>
    </source>
</evidence>
<dbReference type="EMBL" id="JBHTJV010000002">
    <property type="protein sequence ID" value="MFD0914863.1"/>
    <property type="molecule type" value="Genomic_DNA"/>
</dbReference>
<feature type="domain" description="Leucine-binding protein" evidence="5">
    <location>
        <begin position="25"/>
        <end position="372"/>
    </location>
</feature>
<dbReference type="PANTHER" id="PTHR30483">
    <property type="entry name" value="LEUCINE-SPECIFIC-BINDING PROTEIN"/>
    <property type="match status" value="1"/>
</dbReference>
<dbReference type="Proteomes" id="UP001597101">
    <property type="component" value="Unassembled WGS sequence"/>
</dbReference>
<dbReference type="InterPro" id="IPR028082">
    <property type="entry name" value="Peripla_BP_I"/>
</dbReference>
<comment type="caution">
    <text evidence="6">The sequence shown here is derived from an EMBL/GenBank/DDBJ whole genome shotgun (WGS) entry which is preliminary data.</text>
</comment>
<accession>A0ABW3FAW7</accession>
<proteinExistence type="inferred from homology"/>
<keyword evidence="3" id="KW-0813">Transport</keyword>
<protein>
    <submittedName>
        <fullName evidence="6">ABC transporter substrate-binding protein</fullName>
    </submittedName>
</protein>